<dbReference type="AlphaFoldDB" id="A0A238K943"/>
<dbReference type="InterPro" id="IPR025489">
    <property type="entry name" value="DUF4381"/>
</dbReference>
<feature type="transmembrane region" description="Helical" evidence="1">
    <location>
        <begin position="33"/>
        <end position="52"/>
    </location>
</feature>
<evidence type="ECO:0000313" key="3">
    <source>
        <dbReference type="Proteomes" id="UP000220836"/>
    </source>
</evidence>
<evidence type="ECO:0008006" key="4">
    <source>
        <dbReference type="Google" id="ProtNLM"/>
    </source>
</evidence>
<keyword evidence="1" id="KW-1133">Transmembrane helix</keyword>
<protein>
    <recommendedName>
        <fullName evidence="4">DUF4381 domain-containing protein</fullName>
    </recommendedName>
</protein>
<name>A0A238K943_9RHOB</name>
<dbReference type="RefSeq" id="WP_097804222.1">
    <property type="nucleotide sequence ID" value="NZ_FXYH01000005.1"/>
</dbReference>
<evidence type="ECO:0000313" key="2">
    <source>
        <dbReference type="EMBL" id="SMX39420.1"/>
    </source>
</evidence>
<organism evidence="2 3">
    <name type="scientific">Pelagimonas varians</name>
    <dbReference type="NCBI Taxonomy" id="696760"/>
    <lineage>
        <taxon>Bacteria</taxon>
        <taxon>Pseudomonadati</taxon>
        <taxon>Pseudomonadota</taxon>
        <taxon>Alphaproteobacteria</taxon>
        <taxon>Rhodobacterales</taxon>
        <taxon>Roseobacteraceae</taxon>
        <taxon>Pelagimonas</taxon>
    </lineage>
</organism>
<evidence type="ECO:0000256" key="1">
    <source>
        <dbReference type="SAM" id="Phobius"/>
    </source>
</evidence>
<dbReference type="EMBL" id="FXYH01000005">
    <property type="protein sequence ID" value="SMX39420.1"/>
    <property type="molecule type" value="Genomic_DNA"/>
</dbReference>
<dbReference type="OrthoDB" id="283083at2"/>
<sequence length="164" mass="18323">MTEEELSKLDLVQLYDQLELLDPPPPISMAPETVGWLWLAVFVTVAFGYAVWRWRKSYLAKAYRRAALAALRQAKDDPVEIASLLRRTALVAFPRSDVASLHGAQWLDFLDKAAPKVAFSGSQAGDLLSTAPYQKQQPVGPTNVDLARMARLWIETHRPHKGAI</sequence>
<proteinExistence type="predicted"/>
<keyword evidence="1" id="KW-0472">Membrane</keyword>
<dbReference type="Pfam" id="PF14316">
    <property type="entry name" value="DUF4381"/>
    <property type="match status" value="1"/>
</dbReference>
<accession>A0A238K943</accession>
<keyword evidence="1" id="KW-0812">Transmembrane</keyword>
<dbReference type="Proteomes" id="UP000220836">
    <property type="component" value="Unassembled WGS sequence"/>
</dbReference>
<gene>
    <name evidence="2" type="ORF">PEV8663_01707</name>
</gene>
<keyword evidence="3" id="KW-1185">Reference proteome</keyword>
<reference evidence="2 3" key="1">
    <citation type="submission" date="2017-05" db="EMBL/GenBank/DDBJ databases">
        <authorList>
            <person name="Song R."/>
            <person name="Chenine A.L."/>
            <person name="Ruprecht R.M."/>
        </authorList>
    </citation>
    <scope>NUCLEOTIDE SEQUENCE [LARGE SCALE GENOMIC DNA]</scope>
    <source>
        <strain evidence="2 3">CECT 8663</strain>
    </source>
</reference>